<dbReference type="OrthoDB" id="10009983at2759"/>
<dbReference type="PANTHER" id="PTHR21344">
    <property type="entry name" value="RAL GTPASE-ACTIVATING PROTEIN SUBUNIT BETA"/>
    <property type="match status" value="1"/>
</dbReference>
<dbReference type="InterPro" id="IPR039930">
    <property type="entry name" value="RALGAPB"/>
</dbReference>
<proteinExistence type="predicted"/>
<accession>A0A4U8URD6</accession>
<dbReference type="InterPro" id="IPR046859">
    <property type="entry name" value="RGPA/RALGAPB_N"/>
</dbReference>
<evidence type="ECO:0000256" key="1">
    <source>
        <dbReference type="SAM" id="MobiDB-lite"/>
    </source>
</evidence>
<dbReference type="EMBL" id="AZBU02000001">
    <property type="protein sequence ID" value="TMS35075.1"/>
    <property type="molecule type" value="Genomic_DNA"/>
</dbReference>
<reference evidence="3 4" key="1">
    <citation type="journal article" date="2015" name="Genome Biol.">
        <title>Comparative genomics of Steinernema reveals deeply conserved gene regulatory networks.</title>
        <authorList>
            <person name="Dillman A.R."/>
            <person name="Macchietto M."/>
            <person name="Porter C.F."/>
            <person name="Rogers A."/>
            <person name="Williams B."/>
            <person name="Antoshechkin I."/>
            <person name="Lee M.M."/>
            <person name="Goodwin Z."/>
            <person name="Lu X."/>
            <person name="Lewis E.E."/>
            <person name="Goodrich-Blair H."/>
            <person name="Stock S.P."/>
            <person name="Adams B.J."/>
            <person name="Sternberg P.W."/>
            <person name="Mortazavi A."/>
        </authorList>
    </citation>
    <scope>NUCLEOTIDE SEQUENCE [LARGE SCALE GENOMIC DNA]</scope>
    <source>
        <strain evidence="3 4">ALL</strain>
    </source>
</reference>
<evidence type="ECO:0000259" key="2">
    <source>
        <dbReference type="Pfam" id="PF20412"/>
    </source>
</evidence>
<name>A0A4U8URD6_STECR</name>
<feature type="region of interest" description="Disordered" evidence="1">
    <location>
        <begin position="518"/>
        <end position="551"/>
    </location>
</feature>
<dbReference type="GO" id="GO:0005096">
    <property type="term" value="F:GTPase activator activity"/>
    <property type="evidence" value="ECO:0007669"/>
    <property type="project" value="InterPro"/>
</dbReference>
<organism evidence="3 4">
    <name type="scientific">Steinernema carpocapsae</name>
    <name type="common">Entomopathogenic nematode</name>
    <dbReference type="NCBI Taxonomy" id="34508"/>
    <lineage>
        <taxon>Eukaryota</taxon>
        <taxon>Metazoa</taxon>
        <taxon>Ecdysozoa</taxon>
        <taxon>Nematoda</taxon>
        <taxon>Chromadorea</taxon>
        <taxon>Rhabditida</taxon>
        <taxon>Tylenchina</taxon>
        <taxon>Panagrolaimomorpha</taxon>
        <taxon>Strongyloidoidea</taxon>
        <taxon>Steinernematidae</taxon>
        <taxon>Steinernema</taxon>
    </lineage>
</organism>
<dbReference type="EMBL" id="CM016762">
    <property type="protein sequence ID" value="TMS35075.1"/>
    <property type="molecule type" value="Genomic_DNA"/>
</dbReference>
<gene>
    <name evidence="3" type="ORF">L596_002549</name>
</gene>
<keyword evidence="4" id="KW-1185">Reference proteome</keyword>
<dbReference type="PANTHER" id="PTHR21344:SF1">
    <property type="entry name" value="RAL GTPASE-ACTIVATING PROTEIN SUBUNIT BETA"/>
    <property type="match status" value="1"/>
</dbReference>
<comment type="caution">
    <text evidence="3">The sequence shown here is derived from an EMBL/GenBank/DDBJ whole genome shotgun (WGS) entry which is preliminary data.</text>
</comment>
<feature type="compositionally biased region" description="Low complexity" evidence="1">
    <location>
        <begin position="410"/>
        <end position="434"/>
    </location>
</feature>
<sequence>MYDEWPVLEFADVREGILANFSSEAADSVSHLLIRELVENVDRPAITGVKLENDQQVEWVMQVVGHAFSLSLSSAKDIETVRAAIRIYLCWSSALTPDVHPSVPEALKTHPDRYFRKMIESLRLLFLPKAKSEHSADFNEMHRKEMEVTLRALQNVAMTTVDEYKDEVWSRSLIFLMAACDQLLNNPNLANPDGIGTIMAPDLIHALLDCWVHAAFYGFIPSPAYWKTVHTYCQRWTHHVPVVECWARKLLSLSVLIVRGLYGKDYCSLDPSDPSVLRYEHLDAPEDDEAGDCTIYSIWFRVLHLLGNPAKFLSSNVSTAETTYVDGQRSLCFFVAVTALSKLINLFYGDSSLTIDFNECEEMHHNWLDSCRGMKDEWLKQQQVHRSSSISAASSMMGETTSLNVQHQTSTSSAPPGASSPVSLASAHSGAHSAVQRKAGISSVSGKRASDRSVNQQSLTNLEHAVFQRPRAGQYVWHCLKNNPFYVPRRNERAPRVNRMLELFLDILVESTVVNNRSNADDVTSEPSMSSVDLDLHSTGGNTGAGAASNVDSSSVTRRSFANSTTSSGEISTSFASSVDYPSVDGVAAGRAAALGALCRIICAKTSKEQLPDEQLAQFYTVVHDALLERDRLMLCSLLFYSADLFKLGLKGVEILLPNFLMAIDIILTESMKLRLHPSIHEVEMRHACIKALASIISWPTAFGPSQIVDSSFQSLISSPYKTTNALETSATYIDLRQRILRNLVHLLRNETDSTNLHLALSLCNVFCEESCRYDMCFSRVLTETSPQQVNRKVSEHAPEAERGGYCTSALKAIVSAICDNMCKTSWSSDLSICLAAIDTLNSIANIHHSVLFNKKDMSMGSLIVTSLCRFVDTQLMKPPMYHSRDLHSSPVIVIYNFRS</sequence>
<evidence type="ECO:0000313" key="4">
    <source>
        <dbReference type="Proteomes" id="UP000298663"/>
    </source>
</evidence>
<evidence type="ECO:0000313" key="3">
    <source>
        <dbReference type="EMBL" id="TMS35075.1"/>
    </source>
</evidence>
<dbReference type="SUPFAM" id="SSF48371">
    <property type="entry name" value="ARM repeat"/>
    <property type="match status" value="1"/>
</dbReference>
<protein>
    <recommendedName>
        <fullName evidence="2">Ral GTPase-activating protein subunit alpha/beta N-terminal domain-containing protein</fullName>
    </recommendedName>
</protein>
<feature type="compositionally biased region" description="Polar residues" evidence="1">
    <location>
        <begin position="518"/>
        <end position="531"/>
    </location>
</feature>
<dbReference type="Pfam" id="PF20412">
    <property type="entry name" value="RALGAPB_N"/>
    <property type="match status" value="1"/>
</dbReference>
<dbReference type="Proteomes" id="UP000298663">
    <property type="component" value="Chromosome X"/>
</dbReference>
<dbReference type="InterPro" id="IPR016024">
    <property type="entry name" value="ARM-type_fold"/>
</dbReference>
<dbReference type="AlphaFoldDB" id="A0A4U8URD6"/>
<dbReference type="STRING" id="34508.A0A4U8URD6"/>
<feature type="compositionally biased region" description="Polar residues" evidence="1">
    <location>
        <begin position="398"/>
        <end position="409"/>
    </location>
</feature>
<reference evidence="3 4" key="2">
    <citation type="journal article" date="2019" name="G3 (Bethesda)">
        <title>Hybrid Assembly of the Genome of the Entomopathogenic Nematode Steinernema carpocapsae Identifies the X-Chromosome.</title>
        <authorList>
            <person name="Serra L."/>
            <person name="Macchietto M."/>
            <person name="Macias-Munoz A."/>
            <person name="McGill C.J."/>
            <person name="Rodriguez I.M."/>
            <person name="Rodriguez B."/>
            <person name="Murad R."/>
            <person name="Mortazavi A."/>
        </authorList>
    </citation>
    <scope>NUCLEOTIDE SEQUENCE [LARGE SCALE GENOMIC DNA]</scope>
    <source>
        <strain evidence="3 4">ALL</strain>
    </source>
</reference>
<feature type="region of interest" description="Disordered" evidence="1">
    <location>
        <begin position="398"/>
        <end position="456"/>
    </location>
</feature>
<feature type="domain" description="Ral GTPase-activating protein subunit alpha/beta N-terminal" evidence="2">
    <location>
        <begin position="149"/>
        <end position="263"/>
    </location>
</feature>